<gene>
    <name evidence="1" type="ORF">RM543_10680</name>
</gene>
<dbReference type="RefSeq" id="WP_311693390.1">
    <property type="nucleotide sequence ID" value="NZ_JAVRHL010000003.1"/>
</dbReference>
<reference evidence="1 2" key="1">
    <citation type="submission" date="2023-09" db="EMBL/GenBank/DDBJ databases">
        <authorList>
            <person name="Rey-Velasco X."/>
        </authorList>
    </citation>
    <scope>NUCLEOTIDE SEQUENCE [LARGE SCALE GENOMIC DNA]</scope>
    <source>
        <strain evidence="1 2">F158</strain>
    </source>
</reference>
<protein>
    <recommendedName>
        <fullName evidence="3">Solute-binding protein family 5 domain-containing protein</fullName>
    </recommendedName>
</protein>
<evidence type="ECO:0000313" key="2">
    <source>
        <dbReference type="Proteomes" id="UP001265259"/>
    </source>
</evidence>
<organism evidence="1 2">
    <name type="scientific">Tropicimonas omnivorans</name>
    <dbReference type="NCBI Taxonomy" id="3075590"/>
    <lineage>
        <taxon>Bacteria</taxon>
        <taxon>Pseudomonadati</taxon>
        <taxon>Pseudomonadota</taxon>
        <taxon>Alphaproteobacteria</taxon>
        <taxon>Rhodobacterales</taxon>
        <taxon>Roseobacteraceae</taxon>
        <taxon>Tropicimonas</taxon>
    </lineage>
</organism>
<name>A0ABU3DHF4_9RHOB</name>
<evidence type="ECO:0008006" key="3">
    <source>
        <dbReference type="Google" id="ProtNLM"/>
    </source>
</evidence>
<keyword evidence="2" id="KW-1185">Reference proteome</keyword>
<accession>A0ABU3DHF4</accession>
<dbReference type="EMBL" id="JAVRHL010000003">
    <property type="protein sequence ID" value="MDT0683152.1"/>
    <property type="molecule type" value="Genomic_DNA"/>
</dbReference>
<dbReference type="SUPFAM" id="SSF53850">
    <property type="entry name" value="Periplasmic binding protein-like II"/>
    <property type="match status" value="1"/>
</dbReference>
<proteinExistence type="predicted"/>
<dbReference type="Gene3D" id="3.10.105.10">
    <property type="entry name" value="Dipeptide-binding Protein, Domain 3"/>
    <property type="match status" value="1"/>
</dbReference>
<comment type="caution">
    <text evidence="1">The sequence shown here is derived from an EMBL/GenBank/DDBJ whole genome shotgun (WGS) entry which is preliminary data.</text>
</comment>
<dbReference type="Proteomes" id="UP001265259">
    <property type="component" value="Unassembled WGS sequence"/>
</dbReference>
<evidence type="ECO:0000313" key="1">
    <source>
        <dbReference type="EMBL" id="MDT0683152.1"/>
    </source>
</evidence>
<sequence>MLEEAGLNPKILSLENTAWLEYLRAPHPEDEPATMMMISHDNTSGDASFSFPKYITCEGRLTSTCNTEIDRLVSEADVAQDEERARLFQEAAKILYLDETTLFGIAEQVRLMMLGENVDYTPNPLTGLEILIADVAIED</sequence>